<gene>
    <name evidence="1" type="ORF">Ahy_B03g063101</name>
</gene>
<dbReference type="EMBL" id="SDMP01000013">
    <property type="protein sequence ID" value="RYR18479.1"/>
    <property type="molecule type" value="Genomic_DNA"/>
</dbReference>
<comment type="caution">
    <text evidence="1">The sequence shown here is derived from an EMBL/GenBank/DDBJ whole genome shotgun (WGS) entry which is preliminary data.</text>
</comment>
<evidence type="ECO:0000313" key="1">
    <source>
        <dbReference type="EMBL" id="RYR18479.1"/>
    </source>
</evidence>
<reference evidence="1 2" key="1">
    <citation type="submission" date="2019-01" db="EMBL/GenBank/DDBJ databases">
        <title>Sequencing of cultivated peanut Arachis hypogaea provides insights into genome evolution and oil improvement.</title>
        <authorList>
            <person name="Chen X."/>
        </authorList>
    </citation>
    <scope>NUCLEOTIDE SEQUENCE [LARGE SCALE GENOMIC DNA]</scope>
    <source>
        <strain evidence="2">cv. Fuhuasheng</strain>
        <tissue evidence="1">Leaves</tissue>
    </source>
</reference>
<evidence type="ECO:0000313" key="2">
    <source>
        <dbReference type="Proteomes" id="UP000289738"/>
    </source>
</evidence>
<dbReference type="AlphaFoldDB" id="A0A444ZWD4"/>
<dbReference type="Proteomes" id="UP000289738">
    <property type="component" value="Chromosome B03"/>
</dbReference>
<proteinExistence type="predicted"/>
<protein>
    <submittedName>
        <fullName evidence="1">Uncharacterized protein</fullName>
    </submittedName>
</protein>
<keyword evidence="2" id="KW-1185">Reference proteome</keyword>
<sequence length="74" mass="8705">MEMKNSENWPLIRGSFSYGQQYTKGQEATNKGLFESRDLILEFGWREPFLVLTRSNFSSPATLYPSLFEYEEIQ</sequence>
<accession>A0A444ZWD4</accession>
<name>A0A444ZWD4_ARAHY</name>
<organism evidence="1 2">
    <name type="scientific">Arachis hypogaea</name>
    <name type="common">Peanut</name>
    <dbReference type="NCBI Taxonomy" id="3818"/>
    <lineage>
        <taxon>Eukaryota</taxon>
        <taxon>Viridiplantae</taxon>
        <taxon>Streptophyta</taxon>
        <taxon>Embryophyta</taxon>
        <taxon>Tracheophyta</taxon>
        <taxon>Spermatophyta</taxon>
        <taxon>Magnoliopsida</taxon>
        <taxon>eudicotyledons</taxon>
        <taxon>Gunneridae</taxon>
        <taxon>Pentapetalae</taxon>
        <taxon>rosids</taxon>
        <taxon>fabids</taxon>
        <taxon>Fabales</taxon>
        <taxon>Fabaceae</taxon>
        <taxon>Papilionoideae</taxon>
        <taxon>50 kb inversion clade</taxon>
        <taxon>dalbergioids sensu lato</taxon>
        <taxon>Dalbergieae</taxon>
        <taxon>Pterocarpus clade</taxon>
        <taxon>Arachis</taxon>
    </lineage>
</organism>